<dbReference type="InterPro" id="IPR029016">
    <property type="entry name" value="GAF-like_dom_sf"/>
</dbReference>
<gene>
    <name evidence="4" type="ORF">D174_15995</name>
</gene>
<dbReference type="InterPro" id="IPR025736">
    <property type="entry name" value="PucR_C-HTH_dom"/>
</dbReference>
<dbReference type="Pfam" id="PF17853">
    <property type="entry name" value="GGDEF_2"/>
    <property type="match status" value="1"/>
</dbReference>
<reference evidence="4 5" key="1">
    <citation type="journal article" date="2014" name="Genome Announc.">
        <title>Complete Genome Sequence of Sterol-Transforming Mycobacterium neoaurum Strain VKM Ac-1815D.</title>
        <authorList>
            <person name="Shtratnikova V.Y."/>
            <person name="Bragin E.Y."/>
            <person name="Dovbnya D.V."/>
            <person name="Pekov Y.A."/>
            <person name="Schelkunov M.I."/>
            <person name="Strizhov N."/>
            <person name="Ivashina T.V."/>
            <person name="Ashapkin V.V."/>
            <person name="Donova M.V."/>
        </authorList>
    </citation>
    <scope>NUCLEOTIDE SEQUENCE [LARGE SCALE GENOMIC DNA]</scope>
    <source>
        <strain evidence="4 5">VKM Ac-1815D</strain>
    </source>
</reference>
<evidence type="ECO:0000313" key="4">
    <source>
        <dbReference type="EMBL" id="AHC25997.1"/>
    </source>
</evidence>
<feature type="region of interest" description="Disordered" evidence="2">
    <location>
        <begin position="254"/>
        <end position="280"/>
    </location>
</feature>
<dbReference type="InterPro" id="IPR042070">
    <property type="entry name" value="PucR_C-HTH_sf"/>
</dbReference>
<organism evidence="4 5">
    <name type="scientific">Mycolicibacterium neoaurum VKM Ac-1815D</name>
    <dbReference type="NCBI Taxonomy" id="700508"/>
    <lineage>
        <taxon>Bacteria</taxon>
        <taxon>Bacillati</taxon>
        <taxon>Actinomycetota</taxon>
        <taxon>Actinomycetes</taxon>
        <taxon>Mycobacteriales</taxon>
        <taxon>Mycobacteriaceae</taxon>
        <taxon>Mycolicibacterium</taxon>
    </lineage>
</organism>
<name>V5XDB8_MYCNE</name>
<evidence type="ECO:0000256" key="1">
    <source>
        <dbReference type="ARBA" id="ARBA00006754"/>
    </source>
</evidence>
<accession>V5XDB8</accession>
<evidence type="ECO:0000259" key="3">
    <source>
        <dbReference type="SMART" id="SM00065"/>
    </source>
</evidence>
<dbReference type="AlphaFoldDB" id="V5XDB8"/>
<protein>
    <submittedName>
        <fullName evidence="4">Diguanylate cyclase</fullName>
    </submittedName>
</protein>
<evidence type="ECO:0000256" key="2">
    <source>
        <dbReference type="SAM" id="MobiDB-lite"/>
    </source>
</evidence>
<dbReference type="KEGG" id="mne:D174_15995"/>
<comment type="similarity">
    <text evidence="1">Belongs to the CdaR family.</text>
</comment>
<dbReference type="InterPro" id="IPR041522">
    <property type="entry name" value="CdaR_GGDEF"/>
</dbReference>
<dbReference type="Proteomes" id="UP000018763">
    <property type="component" value="Chromosome"/>
</dbReference>
<dbReference type="RefSeq" id="WP_019509944.1">
    <property type="nucleotide sequence ID" value="NC_023036.2"/>
</dbReference>
<sequence>MSSTETDTVEGRPGAEMSTWLGAMRELSAAATSAAGLAELLGQIATTARALLGFDFCGVLIPDSERTRLIVAGWSGLSEDYVDQVNGDRPIRLDGGAPSARAFHSAQSVTIRDITADPEFTPWGGAAQEQGYRALISVPLIAGGRTLGTLNGYYMPVHTFTSTETERMTLLANHAAIALTSADRLDQLRTLNRELREQRDALARSEEIHNSLLAVTLRSGGLDGVAHALSNLIGRPVLIEDPLHEILAVAGDSDSLPDSDLRIQSAPTHDGSSRPVRSADGSFLVSSPELDGELVARIWFPDGELEPDPMTVRAVEHASMVVSLELLRARTAAEVEQRLRGELLSEVLSEQADLPETVLRRAQLLGHDLSQPHDVIVARIDRSAGVPDKMLRQRIFGLISDLATGQRFRPLAANIRDDVVVLWTQGVPVPGGGEGSAAAVAAAVHGALTRLADGVEVTVAGVTPGRQTYAEAYRIVKGALSIAVAARRTNTVVTLEDLGVAGLLLQLDDPALLTAFAARTLGPLRDYDLAHGTELVSTIRTYLAHNQDRRGAASALHIHPNTLTQRLQRAEALCQMTLADPAVVLQFATALTVDAVATGR</sequence>
<proteinExistence type="inferred from homology"/>
<dbReference type="SUPFAM" id="SSF55781">
    <property type="entry name" value="GAF domain-like"/>
    <property type="match status" value="1"/>
</dbReference>
<keyword evidence="5" id="KW-1185">Reference proteome</keyword>
<dbReference type="Pfam" id="PF13185">
    <property type="entry name" value="GAF_2"/>
    <property type="match status" value="1"/>
</dbReference>
<dbReference type="eggNOG" id="COG2203">
    <property type="taxonomic scope" value="Bacteria"/>
</dbReference>
<dbReference type="Gene3D" id="3.30.450.40">
    <property type="match status" value="1"/>
</dbReference>
<dbReference type="eggNOG" id="COG2508">
    <property type="taxonomic scope" value="Bacteria"/>
</dbReference>
<feature type="domain" description="GAF" evidence="3">
    <location>
        <begin position="36"/>
        <end position="189"/>
    </location>
</feature>
<dbReference type="InterPro" id="IPR003018">
    <property type="entry name" value="GAF"/>
</dbReference>
<dbReference type="SMART" id="SM00065">
    <property type="entry name" value="GAF"/>
    <property type="match status" value="1"/>
</dbReference>
<dbReference type="GeneID" id="43450981"/>
<dbReference type="PANTHER" id="PTHR33744">
    <property type="entry name" value="CARBOHYDRATE DIACID REGULATOR"/>
    <property type="match status" value="1"/>
</dbReference>
<evidence type="ECO:0000313" key="5">
    <source>
        <dbReference type="Proteomes" id="UP000018763"/>
    </source>
</evidence>
<dbReference type="Gene3D" id="1.10.10.2840">
    <property type="entry name" value="PucR C-terminal helix-turn-helix domain"/>
    <property type="match status" value="1"/>
</dbReference>
<dbReference type="Pfam" id="PF13556">
    <property type="entry name" value="HTH_30"/>
    <property type="match status" value="1"/>
</dbReference>
<dbReference type="PANTHER" id="PTHR33744:SF1">
    <property type="entry name" value="DNA-BINDING TRANSCRIPTIONAL ACTIVATOR ADER"/>
    <property type="match status" value="1"/>
</dbReference>
<dbReference type="InterPro" id="IPR051448">
    <property type="entry name" value="CdaR-like_regulators"/>
</dbReference>
<dbReference type="EMBL" id="CP006936">
    <property type="protein sequence ID" value="AHC25997.1"/>
    <property type="molecule type" value="Genomic_DNA"/>
</dbReference>